<dbReference type="InParanoid" id="T1EV25"/>
<feature type="region of interest" description="Disordered" evidence="1">
    <location>
        <begin position="35"/>
        <end position="60"/>
    </location>
</feature>
<evidence type="ECO:0000313" key="4">
    <source>
        <dbReference type="EnsemblMetazoa" id="HelroP164186"/>
    </source>
</evidence>
<dbReference type="GO" id="GO:0046983">
    <property type="term" value="F:protein dimerization activity"/>
    <property type="evidence" value="ECO:0007669"/>
    <property type="project" value="InterPro"/>
</dbReference>
<feature type="domain" description="HAT C-terminal dimerisation" evidence="2">
    <location>
        <begin position="128"/>
        <end position="202"/>
    </location>
</feature>
<sequence>MPRNKLGPLKMGLRQIGIALSATIITSSPYKAALKSSNDKKSTKPISKKKRGPHHITNKKQVDHHQLGTMLCTVCNSKVILANKGKFDIEQHLDNKKHKHFVRSEIVVDENKCFDQFHNLRAFWKNNIFSSDFLCVSKWVKYFDEKQNEEFCSELKKICSFFFAIPGHNTNTERVFSLLESQWTDKRNHLKLSTVESLAMINCNYKNVSCSDFYRKVKKSDEILKKVSNSDKYHE</sequence>
<dbReference type="GeneID" id="20200425"/>
<protein>
    <recommendedName>
        <fullName evidence="2">HAT C-terminal dimerisation domain-containing protein</fullName>
    </recommendedName>
</protein>
<reference evidence="5" key="1">
    <citation type="submission" date="2012-12" db="EMBL/GenBank/DDBJ databases">
        <authorList>
            <person name="Hellsten U."/>
            <person name="Grimwood J."/>
            <person name="Chapman J.A."/>
            <person name="Shapiro H."/>
            <person name="Aerts A."/>
            <person name="Otillar R.P."/>
            <person name="Terry A.Y."/>
            <person name="Boore J.L."/>
            <person name="Simakov O."/>
            <person name="Marletaz F."/>
            <person name="Cho S.-J."/>
            <person name="Edsinger-Gonzales E."/>
            <person name="Havlak P."/>
            <person name="Kuo D.-H."/>
            <person name="Larsson T."/>
            <person name="Lv J."/>
            <person name="Arendt D."/>
            <person name="Savage R."/>
            <person name="Osoegawa K."/>
            <person name="de Jong P."/>
            <person name="Lindberg D.R."/>
            <person name="Seaver E.C."/>
            <person name="Weisblat D.A."/>
            <person name="Putnam N.H."/>
            <person name="Grigoriev I.V."/>
            <person name="Rokhsar D.S."/>
        </authorList>
    </citation>
    <scope>NUCLEOTIDE SEQUENCE</scope>
</reference>
<evidence type="ECO:0000313" key="5">
    <source>
        <dbReference type="Proteomes" id="UP000015101"/>
    </source>
</evidence>
<dbReference type="eggNOG" id="ENOG502SV2X">
    <property type="taxonomic scope" value="Eukaryota"/>
</dbReference>
<evidence type="ECO:0000313" key="3">
    <source>
        <dbReference type="EMBL" id="ESN94357.1"/>
    </source>
</evidence>
<dbReference type="EMBL" id="AMQM01001572">
    <property type="status" value="NOT_ANNOTATED_CDS"/>
    <property type="molecule type" value="Genomic_DNA"/>
</dbReference>
<accession>T1EV25</accession>
<feature type="compositionally biased region" description="Basic residues" evidence="1">
    <location>
        <begin position="46"/>
        <end position="58"/>
    </location>
</feature>
<dbReference type="HOGENOM" id="CLU_1181345_0_0_1"/>
<proteinExistence type="predicted"/>
<name>T1EV25_HELRO</name>
<dbReference type="EMBL" id="KB097571">
    <property type="protein sequence ID" value="ESN94357.1"/>
    <property type="molecule type" value="Genomic_DNA"/>
</dbReference>
<keyword evidence="5" id="KW-1185">Reference proteome</keyword>
<dbReference type="InterPro" id="IPR012337">
    <property type="entry name" value="RNaseH-like_sf"/>
</dbReference>
<dbReference type="AlphaFoldDB" id="T1EV25"/>
<dbReference type="OrthoDB" id="6769641at2759"/>
<dbReference type="KEGG" id="hro:HELRODRAFT_164186"/>
<dbReference type="RefSeq" id="XP_009027440.1">
    <property type="nucleotide sequence ID" value="XM_009029192.1"/>
</dbReference>
<dbReference type="Pfam" id="PF05699">
    <property type="entry name" value="Dimer_Tnp_hAT"/>
    <property type="match status" value="1"/>
</dbReference>
<reference evidence="3 5" key="2">
    <citation type="journal article" date="2013" name="Nature">
        <title>Insights into bilaterian evolution from three spiralian genomes.</title>
        <authorList>
            <person name="Simakov O."/>
            <person name="Marletaz F."/>
            <person name="Cho S.J."/>
            <person name="Edsinger-Gonzales E."/>
            <person name="Havlak P."/>
            <person name="Hellsten U."/>
            <person name="Kuo D.H."/>
            <person name="Larsson T."/>
            <person name="Lv J."/>
            <person name="Arendt D."/>
            <person name="Savage R."/>
            <person name="Osoegawa K."/>
            <person name="de Jong P."/>
            <person name="Grimwood J."/>
            <person name="Chapman J.A."/>
            <person name="Shapiro H."/>
            <person name="Aerts A."/>
            <person name="Otillar R.P."/>
            <person name="Terry A.Y."/>
            <person name="Boore J.L."/>
            <person name="Grigoriev I.V."/>
            <person name="Lindberg D.R."/>
            <person name="Seaver E.C."/>
            <person name="Weisblat D.A."/>
            <person name="Putnam N.H."/>
            <person name="Rokhsar D.S."/>
        </authorList>
    </citation>
    <scope>NUCLEOTIDE SEQUENCE</scope>
</reference>
<reference evidence="4" key="3">
    <citation type="submission" date="2015-06" db="UniProtKB">
        <authorList>
            <consortium name="EnsemblMetazoa"/>
        </authorList>
    </citation>
    <scope>IDENTIFICATION</scope>
</reference>
<dbReference type="Proteomes" id="UP000015101">
    <property type="component" value="Unassembled WGS sequence"/>
</dbReference>
<organism evidence="4 5">
    <name type="scientific">Helobdella robusta</name>
    <name type="common">Californian leech</name>
    <dbReference type="NCBI Taxonomy" id="6412"/>
    <lineage>
        <taxon>Eukaryota</taxon>
        <taxon>Metazoa</taxon>
        <taxon>Spiralia</taxon>
        <taxon>Lophotrochozoa</taxon>
        <taxon>Annelida</taxon>
        <taxon>Clitellata</taxon>
        <taxon>Hirudinea</taxon>
        <taxon>Rhynchobdellida</taxon>
        <taxon>Glossiphoniidae</taxon>
        <taxon>Helobdella</taxon>
    </lineage>
</organism>
<dbReference type="InterPro" id="IPR008906">
    <property type="entry name" value="HATC_C_dom"/>
</dbReference>
<evidence type="ECO:0000256" key="1">
    <source>
        <dbReference type="SAM" id="MobiDB-lite"/>
    </source>
</evidence>
<gene>
    <name evidence="4" type="primary">20200425</name>
    <name evidence="3" type="ORF">HELRODRAFT_164186</name>
</gene>
<evidence type="ECO:0000259" key="2">
    <source>
        <dbReference type="Pfam" id="PF05699"/>
    </source>
</evidence>
<dbReference type="EnsemblMetazoa" id="HelroT164186">
    <property type="protein sequence ID" value="HelroP164186"/>
    <property type="gene ID" value="HelroG164186"/>
</dbReference>
<dbReference type="CTD" id="20200425"/>
<dbReference type="SUPFAM" id="SSF53098">
    <property type="entry name" value="Ribonuclease H-like"/>
    <property type="match status" value="1"/>
</dbReference>